<dbReference type="InterPro" id="IPR008538">
    <property type="entry name" value="Uma2"/>
</dbReference>
<keyword evidence="4" id="KW-1185">Reference proteome</keyword>
<feature type="coiled-coil region" evidence="1">
    <location>
        <begin position="193"/>
        <end position="234"/>
    </location>
</feature>
<evidence type="ECO:0000256" key="1">
    <source>
        <dbReference type="SAM" id="Coils"/>
    </source>
</evidence>
<dbReference type="Gene3D" id="3.90.1570.10">
    <property type="entry name" value="tt1808, chain A"/>
    <property type="match status" value="1"/>
</dbReference>
<keyword evidence="3" id="KW-0378">Hydrolase</keyword>
<sequence>MTSLVPKSESTDIFYPSSDGEPLAETSVHADAIINTVVALRQYLAGKPAIVLADQFLYYAQGYPRLRVAPDVMVIYNVPPGARDNYKIWEERQVPLVIFEMTSQGTREQDISFKKTLYEQLAVLEYWLFDPKGEWIPEQLRGYRLIRQEYELITDKRSEALQLRLEIEEQLIAFYKQDTKEKLLAPGELVQALQQEILAREQAEERTKQAEERAKQAELQVERLKEQLRRREAACR</sequence>
<keyword evidence="3" id="KW-0540">Nuclease</keyword>
<evidence type="ECO:0000313" key="3">
    <source>
        <dbReference type="EMBL" id="MCV3215845.1"/>
    </source>
</evidence>
<feature type="domain" description="Putative restriction endonuclease" evidence="2">
    <location>
        <begin position="18"/>
        <end position="166"/>
    </location>
</feature>
<evidence type="ECO:0000259" key="2">
    <source>
        <dbReference type="Pfam" id="PF05685"/>
    </source>
</evidence>
<accession>A0ABT3B3M8</accession>
<dbReference type="PANTHER" id="PTHR33352">
    <property type="entry name" value="SLR1095 PROTEIN"/>
    <property type="match status" value="1"/>
</dbReference>
<evidence type="ECO:0000313" key="4">
    <source>
        <dbReference type="Proteomes" id="UP001526143"/>
    </source>
</evidence>
<keyword evidence="3" id="KW-0255">Endonuclease</keyword>
<name>A0ABT3B3M8_9CYAN</name>
<dbReference type="InterPro" id="IPR011335">
    <property type="entry name" value="Restrct_endonuc-II-like"/>
</dbReference>
<dbReference type="RefSeq" id="WP_263747490.1">
    <property type="nucleotide sequence ID" value="NZ_JAOWRF010000295.1"/>
</dbReference>
<dbReference type="SUPFAM" id="SSF52980">
    <property type="entry name" value="Restriction endonuclease-like"/>
    <property type="match status" value="1"/>
</dbReference>
<dbReference type="PANTHER" id="PTHR33352:SF2">
    <property type="entry name" value="SLL0995 PROTEIN"/>
    <property type="match status" value="1"/>
</dbReference>
<gene>
    <name evidence="3" type="ORF">OGM63_20430</name>
</gene>
<dbReference type="CDD" id="cd06260">
    <property type="entry name" value="DUF820-like"/>
    <property type="match status" value="1"/>
</dbReference>
<dbReference type="GO" id="GO:0004519">
    <property type="term" value="F:endonuclease activity"/>
    <property type="evidence" value="ECO:0007669"/>
    <property type="project" value="UniProtKB-KW"/>
</dbReference>
<keyword evidence="1" id="KW-0175">Coiled coil</keyword>
<dbReference type="InterPro" id="IPR012296">
    <property type="entry name" value="Nuclease_put_TT1808"/>
</dbReference>
<reference evidence="3 4" key="1">
    <citation type="submission" date="2022-10" db="EMBL/GenBank/DDBJ databases">
        <title>Identification of biosynthetic pathway for the production of the potent trypsin inhibitor radiosumin.</title>
        <authorList>
            <person name="Fewer D.P."/>
            <person name="Delbaje E."/>
            <person name="Ouyang X."/>
            <person name="Agostino P.D."/>
            <person name="Wahlsten M."/>
            <person name="Jokela J."/>
            <person name="Permi P."/>
            <person name="Haapaniemi E."/>
            <person name="Koistinen H."/>
        </authorList>
    </citation>
    <scope>NUCLEOTIDE SEQUENCE [LARGE SCALE GENOMIC DNA]</scope>
    <source>
        <strain evidence="3 4">NIES-515</strain>
    </source>
</reference>
<organism evidence="3 4">
    <name type="scientific">Plectonema radiosum NIES-515</name>
    <dbReference type="NCBI Taxonomy" id="2986073"/>
    <lineage>
        <taxon>Bacteria</taxon>
        <taxon>Bacillati</taxon>
        <taxon>Cyanobacteriota</taxon>
        <taxon>Cyanophyceae</taxon>
        <taxon>Oscillatoriophycideae</taxon>
        <taxon>Oscillatoriales</taxon>
        <taxon>Microcoleaceae</taxon>
        <taxon>Plectonema</taxon>
    </lineage>
</organism>
<proteinExistence type="predicted"/>
<protein>
    <submittedName>
        <fullName evidence="3">Uma2 family endonuclease</fullName>
    </submittedName>
</protein>
<dbReference type="Proteomes" id="UP001526143">
    <property type="component" value="Unassembled WGS sequence"/>
</dbReference>
<comment type="caution">
    <text evidence="3">The sequence shown here is derived from an EMBL/GenBank/DDBJ whole genome shotgun (WGS) entry which is preliminary data.</text>
</comment>
<dbReference type="EMBL" id="JAOWRF010000295">
    <property type="protein sequence ID" value="MCV3215845.1"/>
    <property type="molecule type" value="Genomic_DNA"/>
</dbReference>
<dbReference type="Pfam" id="PF05685">
    <property type="entry name" value="Uma2"/>
    <property type="match status" value="1"/>
</dbReference>